<sequence>AASRTRGARMYGFNLDPEGFDKCGQKHLPSAEGLTPEQLSNLQLSLADIAIDHIVNTCMLTWWPLSRIRVGWNATGRHYILALVASTGPNDDLLPPPETLDSVKNFLTEEGFDIQPPEWFIVKSTR</sequence>
<evidence type="ECO:0000313" key="2">
    <source>
        <dbReference type="Proteomes" id="UP000717328"/>
    </source>
</evidence>
<accession>A0A9P7K310</accession>
<reference evidence="1" key="1">
    <citation type="submission" date="2021-02" db="EMBL/GenBank/DDBJ databases">
        <authorList>
            <person name="Nieuwenhuis M."/>
            <person name="Van De Peppel L.J.J."/>
        </authorList>
    </citation>
    <scope>NUCLEOTIDE SEQUENCE</scope>
    <source>
        <strain evidence="1">D49</strain>
    </source>
</reference>
<protein>
    <submittedName>
        <fullName evidence="1">Uncharacterized protein</fullName>
    </submittedName>
</protein>
<organism evidence="1 2">
    <name type="scientific">Sphagnurus paluster</name>
    <dbReference type="NCBI Taxonomy" id="117069"/>
    <lineage>
        <taxon>Eukaryota</taxon>
        <taxon>Fungi</taxon>
        <taxon>Dikarya</taxon>
        <taxon>Basidiomycota</taxon>
        <taxon>Agaricomycotina</taxon>
        <taxon>Agaricomycetes</taxon>
        <taxon>Agaricomycetidae</taxon>
        <taxon>Agaricales</taxon>
        <taxon>Tricholomatineae</taxon>
        <taxon>Lyophyllaceae</taxon>
        <taxon>Sphagnurus</taxon>
    </lineage>
</organism>
<dbReference type="EMBL" id="JABCKI010006305">
    <property type="protein sequence ID" value="KAG5634694.1"/>
    <property type="molecule type" value="Genomic_DNA"/>
</dbReference>
<name>A0A9P7K310_9AGAR</name>
<dbReference type="Proteomes" id="UP000717328">
    <property type="component" value="Unassembled WGS sequence"/>
</dbReference>
<dbReference type="OrthoDB" id="3055419at2759"/>
<feature type="non-terminal residue" evidence="1">
    <location>
        <position position="1"/>
    </location>
</feature>
<proteinExistence type="predicted"/>
<reference evidence="1" key="2">
    <citation type="submission" date="2021-10" db="EMBL/GenBank/DDBJ databases">
        <title>Phylogenomics reveals ancestral predisposition of the termite-cultivated fungus Termitomyces towards a domesticated lifestyle.</title>
        <authorList>
            <person name="Auxier B."/>
            <person name="Grum-Grzhimaylo A."/>
            <person name="Cardenas M.E."/>
            <person name="Lodge J.D."/>
            <person name="Laessoe T."/>
            <person name="Pedersen O."/>
            <person name="Smith M.E."/>
            <person name="Kuyper T.W."/>
            <person name="Franco-Molano E.A."/>
            <person name="Baroni T.J."/>
            <person name="Aanen D.K."/>
        </authorList>
    </citation>
    <scope>NUCLEOTIDE SEQUENCE</scope>
    <source>
        <strain evidence="1">D49</strain>
    </source>
</reference>
<dbReference type="AlphaFoldDB" id="A0A9P7K310"/>
<gene>
    <name evidence="1" type="ORF">H0H81_001091</name>
</gene>
<comment type="caution">
    <text evidence="1">The sequence shown here is derived from an EMBL/GenBank/DDBJ whole genome shotgun (WGS) entry which is preliminary data.</text>
</comment>
<evidence type="ECO:0000313" key="1">
    <source>
        <dbReference type="EMBL" id="KAG5634694.1"/>
    </source>
</evidence>
<keyword evidence="2" id="KW-1185">Reference proteome</keyword>